<dbReference type="PIRSF" id="PIRSF011484">
    <property type="entry name" value="YaeQ"/>
    <property type="match status" value="1"/>
</dbReference>
<dbReference type="Proteomes" id="UP001201273">
    <property type="component" value="Unassembled WGS sequence"/>
</dbReference>
<proteinExistence type="predicted"/>
<dbReference type="SUPFAM" id="SSF52980">
    <property type="entry name" value="Restriction endonuclease-like"/>
    <property type="match status" value="1"/>
</dbReference>
<dbReference type="InterPro" id="IPR038590">
    <property type="entry name" value="YaeQ_sf"/>
</dbReference>
<dbReference type="PANTHER" id="PTHR38784:SF1">
    <property type="entry name" value="SUCROSE PHOSPHORYLASE"/>
    <property type="match status" value="1"/>
</dbReference>
<dbReference type="RefSeq" id="WP_233051405.1">
    <property type="nucleotide sequence ID" value="NZ_JAIMJA010000002.1"/>
</dbReference>
<dbReference type="CDD" id="cd22368">
    <property type="entry name" value="YaeQ-like"/>
    <property type="match status" value="1"/>
</dbReference>
<dbReference type="EMBL" id="JAIMJA010000002">
    <property type="protein sequence ID" value="MCE2593827.1"/>
    <property type="molecule type" value="Genomic_DNA"/>
</dbReference>
<gene>
    <name evidence="1" type="ORF">K6Y31_03255</name>
</gene>
<evidence type="ECO:0000313" key="1">
    <source>
        <dbReference type="EMBL" id="MCE2593827.1"/>
    </source>
</evidence>
<dbReference type="SMART" id="SM01322">
    <property type="entry name" value="YaeQ"/>
    <property type="match status" value="1"/>
</dbReference>
<accession>A0ABS8W4D7</accession>
<comment type="caution">
    <text evidence="1">The sequence shown here is derived from an EMBL/GenBank/DDBJ whole genome shotgun (WGS) entry which is preliminary data.</text>
</comment>
<dbReference type="InterPro" id="IPR011335">
    <property type="entry name" value="Restrct_endonuc-II-like"/>
</dbReference>
<dbReference type="InterPro" id="IPR009822">
    <property type="entry name" value="YaeQ"/>
</dbReference>
<keyword evidence="2" id="KW-1185">Reference proteome</keyword>
<evidence type="ECO:0000313" key="2">
    <source>
        <dbReference type="Proteomes" id="UP001201273"/>
    </source>
</evidence>
<dbReference type="Gene3D" id="3.10.640.10">
    <property type="entry name" value="Restriction endonuclease-like alpha-beta roll domain"/>
    <property type="match status" value="1"/>
</dbReference>
<dbReference type="PANTHER" id="PTHR38784">
    <property type="entry name" value="SUCROSE PHOSPHORYLASE"/>
    <property type="match status" value="1"/>
</dbReference>
<dbReference type="Pfam" id="PF07152">
    <property type="entry name" value="YaeQ"/>
    <property type="match status" value="1"/>
</dbReference>
<reference evidence="1 2" key="1">
    <citation type="journal article" date="2022" name="Environ. Microbiol. Rep.">
        <title>Eco-phylogenetic analyses reveal divergent evolution of vitamin B12 metabolism in the marine bacterial family 'Psychromonadaceae'.</title>
        <authorList>
            <person name="Jin X."/>
            <person name="Yang Y."/>
            <person name="Cao H."/>
            <person name="Gao B."/>
            <person name="Zhao Z."/>
        </authorList>
    </citation>
    <scope>NUCLEOTIDE SEQUENCE [LARGE SCALE GENOMIC DNA]</scope>
    <source>
        <strain evidence="1 2">MKS20</strain>
    </source>
</reference>
<sequence length="178" mass="19891">MAIGATIIKARLQLANMDTHLYQDFNLTLAQHPSENEQRLMVRLLAFALNASDELMFTKGLSSDDEPELWAKSMTDEIDLWIELGTPEEKRLKKACSRAKKVVLYTYGGGTADVWWKQNQKQAGKLSKLTVVNLPFDQTQELAAMCQKSMDIQVSIQDGEVLVSSEQGSVAVTPMILQ</sequence>
<organism evidence="1 2">
    <name type="scientific">Motilimonas cestriensis</name>
    <dbReference type="NCBI Taxonomy" id="2742685"/>
    <lineage>
        <taxon>Bacteria</taxon>
        <taxon>Pseudomonadati</taxon>
        <taxon>Pseudomonadota</taxon>
        <taxon>Gammaproteobacteria</taxon>
        <taxon>Alteromonadales</taxon>
        <taxon>Alteromonadales genera incertae sedis</taxon>
        <taxon>Motilimonas</taxon>
    </lineage>
</organism>
<protein>
    <submittedName>
        <fullName evidence="1">YaeQ family protein</fullName>
    </submittedName>
</protein>
<name>A0ABS8W4D7_9GAMM</name>